<keyword evidence="2" id="KW-1185">Reference proteome</keyword>
<proteinExistence type="predicted"/>
<protein>
    <submittedName>
        <fullName evidence="1">Uncharacterized protein</fullName>
    </submittedName>
</protein>
<organism evidence="1 2">
    <name type="scientific">Plebeiibacterium marinum</name>
    <dbReference type="NCBI Taxonomy" id="2992111"/>
    <lineage>
        <taxon>Bacteria</taxon>
        <taxon>Pseudomonadati</taxon>
        <taxon>Bacteroidota</taxon>
        <taxon>Bacteroidia</taxon>
        <taxon>Marinilabiliales</taxon>
        <taxon>Marinilabiliaceae</taxon>
        <taxon>Plebeiibacterium</taxon>
    </lineage>
</organism>
<dbReference type="AlphaFoldDB" id="A0AAE3SKU8"/>
<dbReference type="RefSeq" id="WP_301199268.1">
    <property type="nucleotide sequence ID" value="NZ_JAPDPI010000017.1"/>
</dbReference>
<evidence type="ECO:0000313" key="1">
    <source>
        <dbReference type="EMBL" id="MCW3805900.1"/>
    </source>
</evidence>
<dbReference type="PANTHER" id="PTHR36842">
    <property type="entry name" value="PROTEIN TOLB HOMOLOG"/>
    <property type="match status" value="1"/>
</dbReference>
<comment type="caution">
    <text evidence="1">The sequence shown here is derived from an EMBL/GenBank/DDBJ whole genome shotgun (WGS) entry which is preliminary data.</text>
</comment>
<dbReference type="Proteomes" id="UP001207408">
    <property type="component" value="Unassembled WGS sequence"/>
</dbReference>
<dbReference type="EMBL" id="JAPDPI010000017">
    <property type="protein sequence ID" value="MCW3805900.1"/>
    <property type="molecule type" value="Genomic_DNA"/>
</dbReference>
<name>A0AAE3SKU8_9BACT</name>
<dbReference type="Gene3D" id="2.120.10.30">
    <property type="entry name" value="TolB, C-terminal domain"/>
    <property type="match status" value="1"/>
</dbReference>
<dbReference type="PANTHER" id="PTHR36842:SF1">
    <property type="entry name" value="PROTEIN TOLB"/>
    <property type="match status" value="1"/>
</dbReference>
<gene>
    <name evidence="1" type="ORF">OM074_09685</name>
</gene>
<dbReference type="InterPro" id="IPR011042">
    <property type="entry name" value="6-blade_b-propeller_TolB-like"/>
</dbReference>
<accession>A0AAE3SKU8</accession>
<dbReference type="SUPFAM" id="SSF82171">
    <property type="entry name" value="DPP6 N-terminal domain-like"/>
    <property type="match status" value="1"/>
</dbReference>
<evidence type="ECO:0000313" key="2">
    <source>
        <dbReference type="Proteomes" id="UP001207408"/>
    </source>
</evidence>
<sequence>MNCKVFLLILGIFLCFPLVTFSQYYTSGEDPASLKWNKIETDNFKLVFPSGYIGKAQYLAKVFEEVYKYGSESLNHQPKKISVLIHPETSYSNGFVSWAPKRIELFPTPNQQMHAQEWLQQLAMHEFRHVVQIDKLNTGFTKILSYVLGEQAVGAVLGLNVPMWFLEGDAVAAETALSKSGRGRSPWFEQRIRAQIMEKGIYSYDKAYFGSYRDFTPNYYEMGYQLVAGARARYGAQIWEEALFNTGRNSMWFYPFSNGIINKIGYNKDQLYKNVFAGLHKDWESQDGETVKTNFQLISKRNDAYINFKYPLVTEEGNIIAEISGPGEITRFVKIDSLGNYSTIFTPGQKNDEPFSYGNHVVCWAEYTPDARWENQAWSVIKCFDLSNSKLSVVTKKSRYFAPEISPDGKFIAAVKVSTDNKYNLVIVDRFSGKEVKEFVNNASDYIMSPSWNMNGDEIVYISLSDKGKRVCVVGANGGDVNDVVVDSYQDIRYVSWKDNNTILLTAGFSGTEEIYAVDRGSKEVKQLTQSQYGCSHAVFNNHSGEIVFNTYTADGFMVAKASEGDLLNVPLSRVSNHSKKLYHTISKQESGQPDFISIDTIQDYQVKKYSKWNLFNFHSWAPAFISINDEVVNAGLSTFSQNLLGTAITSVGYNADSQKKLEKYHFNFQYRGFYPVFEVDVKHGDDKVVYDGLYGNDNEAFYLLANEKIHQTQIEAGLKLPLNLTKNKYYSLLQPSVDYNFFHRSGYEINRTEYTQGINRWIPVQGSESIIYNSSVDYSTMEYGLYYHHLMKRSERDVTTRWGQLFQLNYQSTPFNGIDAGSIWGFSSRLYFPGFLKHHSVRVDNEYQTKLKGEEYDNGSTEIVAYRTLGDYVNFARGYGRYANNRLYSFKADYIFPLCNPDISLPGILYLKRITSNVFFDYTKGWQEITDAVTRQNNTASYELKSLGVEFRGEVHVLRFIYPLSVGYRYARLLDINSNHHEFLLGLNISGFSVGKK</sequence>
<reference evidence="1" key="1">
    <citation type="submission" date="2022-10" db="EMBL/GenBank/DDBJ databases">
        <authorList>
            <person name="Yu W.X."/>
        </authorList>
    </citation>
    <scope>NUCLEOTIDE SEQUENCE</scope>
    <source>
        <strain evidence="1">D04</strain>
    </source>
</reference>